<evidence type="ECO:0000313" key="2">
    <source>
        <dbReference type="Proteomes" id="UP000499080"/>
    </source>
</evidence>
<organism evidence="1 2">
    <name type="scientific">Araneus ventricosus</name>
    <name type="common">Orbweaver spider</name>
    <name type="synonym">Epeira ventricosa</name>
    <dbReference type="NCBI Taxonomy" id="182803"/>
    <lineage>
        <taxon>Eukaryota</taxon>
        <taxon>Metazoa</taxon>
        <taxon>Ecdysozoa</taxon>
        <taxon>Arthropoda</taxon>
        <taxon>Chelicerata</taxon>
        <taxon>Arachnida</taxon>
        <taxon>Araneae</taxon>
        <taxon>Araneomorphae</taxon>
        <taxon>Entelegynae</taxon>
        <taxon>Araneoidea</taxon>
        <taxon>Araneidae</taxon>
        <taxon>Araneus</taxon>
    </lineage>
</organism>
<name>A0A4Y2KWY2_ARAVE</name>
<dbReference type="Proteomes" id="UP000499080">
    <property type="component" value="Unassembled WGS sequence"/>
</dbReference>
<proteinExistence type="predicted"/>
<sequence length="88" mass="10428">MQVYRNRWSFSRSSRQLLEQLKWDVSDHRLYNPDLAMSNFHLFLELKNWLGGESLQKKKDLQSNIKAHLTSLTATFFEEGDKKVGLQK</sequence>
<dbReference type="PANTHER" id="PTHR46060">
    <property type="entry name" value="MARINER MOS1 TRANSPOSASE-LIKE PROTEIN"/>
    <property type="match status" value="1"/>
</dbReference>
<accession>A0A4Y2KWY2</accession>
<dbReference type="PANTHER" id="PTHR46060:SF3">
    <property type="entry name" value="PROTEIN GVQW3"/>
    <property type="match status" value="1"/>
</dbReference>
<dbReference type="InterPro" id="IPR052709">
    <property type="entry name" value="Transposase-MT_Hybrid"/>
</dbReference>
<dbReference type="InterPro" id="IPR036397">
    <property type="entry name" value="RNaseH_sf"/>
</dbReference>
<comment type="caution">
    <text evidence="1">The sequence shown here is derived from an EMBL/GenBank/DDBJ whole genome shotgun (WGS) entry which is preliminary data.</text>
</comment>
<protein>
    <submittedName>
        <fullName evidence="1">Uncharacterized protein</fullName>
    </submittedName>
</protein>
<keyword evidence="2" id="KW-1185">Reference proteome</keyword>
<dbReference type="Gene3D" id="3.30.420.10">
    <property type="entry name" value="Ribonuclease H-like superfamily/Ribonuclease H"/>
    <property type="match status" value="1"/>
</dbReference>
<dbReference type="EMBL" id="BGPR01005100">
    <property type="protein sequence ID" value="GBN06805.1"/>
    <property type="molecule type" value="Genomic_DNA"/>
</dbReference>
<dbReference type="GO" id="GO:0003676">
    <property type="term" value="F:nucleic acid binding"/>
    <property type="evidence" value="ECO:0007669"/>
    <property type="project" value="InterPro"/>
</dbReference>
<dbReference type="AlphaFoldDB" id="A0A4Y2KWY2"/>
<gene>
    <name evidence="1" type="ORF">AVEN_69024_1</name>
</gene>
<evidence type="ECO:0000313" key="1">
    <source>
        <dbReference type="EMBL" id="GBN06805.1"/>
    </source>
</evidence>
<reference evidence="1 2" key="1">
    <citation type="journal article" date="2019" name="Sci. Rep.">
        <title>Orb-weaving spider Araneus ventricosus genome elucidates the spidroin gene catalogue.</title>
        <authorList>
            <person name="Kono N."/>
            <person name="Nakamura H."/>
            <person name="Ohtoshi R."/>
            <person name="Moran D.A.P."/>
            <person name="Shinohara A."/>
            <person name="Yoshida Y."/>
            <person name="Fujiwara M."/>
            <person name="Mori M."/>
            <person name="Tomita M."/>
            <person name="Arakawa K."/>
        </authorList>
    </citation>
    <scope>NUCLEOTIDE SEQUENCE [LARGE SCALE GENOMIC DNA]</scope>
</reference>